<evidence type="ECO:0000313" key="1">
    <source>
        <dbReference type="EMBL" id="KAK3061235.1"/>
    </source>
</evidence>
<proteinExistence type="predicted"/>
<accession>A0ACC3D3C7</accession>
<organism evidence="1 2">
    <name type="scientific">Coniosporium uncinatum</name>
    <dbReference type="NCBI Taxonomy" id="93489"/>
    <lineage>
        <taxon>Eukaryota</taxon>
        <taxon>Fungi</taxon>
        <taxon>Dikarya</taxon>
        <taxon>Ascomycota</taxon>
        <taxon>Pezizomycotina</taxon>
        <taxon>Dothideomycetes</taxon>
        <taxon>Dothideomycetes incertae sedis</taxon>
        <taxon>Coniosporium</taxon>
    </lineage>
</organism>
<reference evidence="1" key="1">
    <citation type="submission" date="2024-09" db="EMBL/GenBank/DDBJ databases">
        <title>Black Yeasts Isolated from many extreme environments.</title>
        <authorList>
            <person name="Coleine C."/>
            <person name="Stajich J.E."/>
            <person name="Selbmann L."/>
        </authorList>
    </citation>
    <scope>NUCLEOTIDE SEQUENCE</scope>
    <source>
        <strain evidence="1">CCFEE 5737</strain>
    </source>
</reference>
<name>A0ACC3D3C7_9PEZI</name>
<protein>
    <submittedName>
        <fullName evidence="1">Uncharacterized protein</fullName>
    </submittedName>
</protein>
<gene>
    <name evidence="1" type="ORF">LTS18_006713</name>
</gene>
<dbReference type="Proteomes" id="UP001186974">
    <property type="component" value="Unassembled WGS sequence"/>
</dbReference>
<evidence type="ECO:0000313" key="2">
    <source>
        <dbReference type="Proteomes" id="UP001186974"/>
    </source>
</evidence>
<comment type="caution">
    <text evidence="1">The sequence shown here is derived from an EMBL/GenBank/DDBJ whole genome shotgun (WGS) entry which is preliminary data.</text>
</comment>
<sequence length="126" mass="13641">MGFAGVKRRLRALEAWIEKWNREAGAKEGVSIIPLRRTGYLTLDIQIPDPQIGFDLDPSSVHLTTAPATPATSHAPSSNPTGFGGGPRDEIPPLPVKDLAELRKEGQERLPLPQPQPQPPPRAVVS</sequence>
<dbReference type="EMBL" id="JAWDJW010007975">
    <property type="protein sequence ID" value="KAK3061235.1"/>
    <property type="molecule type" value="Genomic_DNA"/>
</dbReference>
<keyword evidence="2" id="KW-1185">Reference proteome</keyword>